<proteinExistence type="predicted"/>
<dbReference type="Pfam" id="PF25583">
    <property type="entry name" value="WCX"/>
    <property type="match status" value="1"/>
</dbReference>
<dbReference type="InterPro" id="IPR051534">
    <property type="entry name" value="CBASS_pafABC_assoc_protein"/>
</dbReference>
<dbReference type="Pfam" id="PF13280">
    <property type="entry name" value="WYL"/>
    <property type="match status" value="2"/>
</dbReference>
<dbReference type="RefSeq" id="WP_154542860.1">
    <property type="nucleotide sequence ID" value="NZ_VUMY01000001.1"/>
</dbReference>
<dbReference type="InterPro" id="IPR057727">
    <property type="entry name" value="WCX_dom"/>
</dbReference>
<dbReference type="PROSITE" id="PS52050">
    <property type="entry name" value="WYL"/>
    <property type="match status" value="2"/>
</dbReference>
<keyword evidence="5" id="KW-1185">Reference proteome</keyword>
<feature type="domain" description="WYL" evidence="2">
    <location>
        <begin position="168"/>
        <end position="233"/>
    </location>
</feature>
<reference evidence="4 5" key="1">
    <citation type="submission" date="2019-08" db="EMBL/GenBank/DDBJ databases">
        <title>In-depth cultivation of the pig gut microbiome towards novel bacterial diversity and tailored functional studies.</title>
        <authorList>
            <person name="Wylensek D."/>
            <person name="Hitch T.C.A."/>
            <person name="Clavel T."/>
        </authorList>
    </citation>
    <scope>NUCLEOTIDE SEQUENCE [LARGE SCALE GENOMIC DNA]</scope>
    <source>
        <strain evidence="4 5">RF-GAM-744-WT-7</strain>
    </source>
</reference>
<gene>
    <name evidence="4" type="ORF">FYJ63_00950</name>
</gene>
<feature type="domain" description="WYL" evidence="2">
    <location>
        <begin position="522"/>
        <end position="590"/>
    </location>
</feature>
<protein>
    <submittedName>
        <fullName evidence="4">WYL domain-containing protein</fullName>
    </submittedName>
</protein>
<dbReference type="PANTHER" id="PTHR34580:SF1">
    <property type="entry name" value="PROTEIN PAFC"/>
    <property type="match status" value="1"/>
</dbReference>
<feature type="domain" description="WCX" evidence="3">
    <location>
        <begin position="608"/>
        <end position="664"/>
    </location>
</feature>
<dbReference type="AlphaFoldDB" id="A0A7K0K002"/>
<evidence type="ECO:0000256" key="1">
    <source>
        <dbReference type="SAM" id="MobiDB-lite"/>
    </source>
</evidence>
<dbReference type="EMBL" id="VUMY01000001">
    <property type="protein sequence ID" value="MST48836.1"/>
    <property type="molecule type" value="Genomic_DNA"/>
</dbReference>
<evidence type="ECO:0000259" key="3">
    <source>
        <dbReference type="Pfam" id="PF25583"/>
    </source>
</evidence>
<feature type="region of interest" description="Disordered" evidence="1">
    <location>
        <begin position="348"/>
        <end position="370"/>
    </location>
</feature>
<name>A0A7K0K002_9ACTO</name>
<comment type="caution">
    <text evidence="4">The sequence shown here is derived from an EMBL/GenBank/DDBJ whole genome shotgun (WGS) entry which is preliminary data.</text>
</comment>
<evidence type="ECO:0000259" key="2">
    <source>
        <dbReference type="Pfam" id="PF13280"/>
    </source>
</evidence>
<dbReference type="Proteomes" id="UP000442535">
    <property type="component" value="Unassembled WGS sequence"/>
</dbReference>
<dbReference type="InterPro" id="IPR026881">
    <property type="entry name" value="WYL_dom"/>
</dbReference>
<organism evidence="4 5">
    <name type="scientific">Mobiluncus porci</name>
    <dbReference type="NCBI Taxonomy" id="2652278"/>
    <lineage>
        <taxon>Bacteria</taxon>
        <taxon>Bacillati</taxon>
        <taxon>Actinomycetota</taxon>
        <taxon>Actinomycetes</taxon>
        <taxon>Actinomycetales</taxon>
        <taxon>Actinomycetaceae</taxon>
        <taxon>Mobiluncus</taxon>
    </lineage>
</organism>
<accession>A0A7K0K002</accession>
<dbReference type="PANTHER" id="PTHR34580">
    <property type="match status" value="1"/>
</dbReference>
<sequence length="692" mass="77952">MDEIDAFDEEFVPNLTREMAKAAFPGERQLFLLCFLSEAQRPVATSEILSQLQRYHPDFVSSEDESLVGPTDPAGTLMSDITNINQGAKIIVNRAEVGQEGIYQINPEFMSEEPVRFTAAEASWLEVGLRFLEGDHTILLTKILGLSDIGKEDIIDLDTELRIPGSAQTLFKAIMQRNPVTFDYRNMKGTFTKDLVIEPWKLYFHNGYFYVQGHYPNEYSGKFRTLHLSRFESEVTINEDVSFTVPNPIPPIDLDSPLHEPLLFALAPNAAHELRHRAQPVSASEFSELSAEVTAHVPKDWELFKVENAGFYDWVALLKEFLADATVVSPAWFRDKIIAEASQLSKLQPAPAPRGKKTGGTPKERKPSKISKDNAFLMAQKMRTLAQFLVDRASDQPVEVSAVTKHFGWEEAEVRDLVTRLSLLTADEFEVEYSLQVGFVGPDHSLIYHAGETPDWIKLPAILPADAINLFLGLEALSRYVPTHREAITAVENKVATIILQSPGLTLVPLGVDTISAEDGAKLEKLWDAIESKHLIEMEYTNAADEKKLDRAAPVAILAIKDQIYLQGIKQKVRSYPWRLFRLERMNKIRLLEESIPAARPRKSAHKPTPVTVRLGSEALPQVDQIREARVLKREKNGDLTVELSAYDDKWLTRTLLSFGKDLRAFCDSKAFPEMTEKLQEIAKRALANYQV</sequence>
<evidence type="ECO:0000313" key="5">
    <source>
        <dbReference type="Proteomes" id="UP000442535"/>
    </source>
</evidence>
<evidence type="ECO:0000313" key="4">
    <source>
        <dbReference type="EMBL" id="MST48836.1"/>
    </source>
</evidence>